<organism evidence="15 16">
    <name type="scientific">Caldimicrobium thiodismutans</name>
    <dbReference type="NCBI Taxonomy" id="1653476"/>
    <lineage>
        <taxon>Bacteria</taxon>
        <taxon>Pseudomonadati</taxon>
        <taxon>Thermodesulfobacteriota</taxon>
        <taxon>Thermodesulfobacteria</taxon>
        <taxon>Thermodesulfobacteriales</taxon>
        <taxon>Thermodesulfobacteriaceae</taxon>
        <taxon>Caldimicrobium</taxon>
    </lineage>
</organism>
<dbReference type="GO" id="GO:0046872">
    <property type="term" value="F:metal ion binding"/>
    <property type="evidence" value="ECO:0007669"/>
    <property type="project" value="UniProtKB-KW"/>
</dbReference>
<comment type="function">
    <text evidence="2">Catalyzes the methylthiolation of N6-threonylcarbamoyladenosine (t(6)A), leading to the formation of 2-methylthio-N6-threonylcarbamoyladenosine (ms(2)t(6)A) at position 37 in tRNAs that read codons beginning with adenine.</text>
</comment>
<dbReference type="InterPro" id="IPR006467">
    <property type="entry name" value="MiaB-like_bact"/>
</dbReference>
<evidence type="ECO:0000256" key="10">
    <source>
        <dbReference type="ARBA" id="ARBA00031213"/>
    </source>
</evidence>
<evidence type="ECO:0000256" key="6">
    <source>
        <dbReference type="ARBA" id="ARBA00022691"/>
    </source>
</evidence>
<dbReference type="InterPro" id="IPR058240">
    <property type="entry name" value="rSAM_sf"/>
</dbReference>
<comment type="catalytic activity">
    <reaction evidence="11">
        <text>N(6)-L-threonylcarbamoyladenosine(37) in tRNA + (sulfur carrier)-SH + AH2 + 2 S-adenosyl-L-methionine = 2-methylsulfanyl-N(6)-L-threonylcarbamoyladenosine(37) in tRNA + (sulfur carrier)-H + 5'-deoxyadenosine + L-methionine + A + S-adenosyl-L-homocysteine + 2 H(+)</text>
        <dbReference type="Rhea" id="RHEA:37075"/>
        <dbReference type="Rhea" id="RHEA-COMP:10163"/>
        <dbReference type="Rhea" id="RHEA-COMP:11092"/>
        <dbReference type="Rhea" id="RHEA-COMP:14737"/>
        <dbReference type="Rhea" id="RHEA-COMP:14739"/>
        <dbReference type="ChEBI" id="CHEBI:13193"/>
        <dbReference type="ChEBI" id="CHEBI:15378"/>
        <dbReference type="ChEBI" id="CHEBI:17319"/>
        <dbReference type="ChEBI" id="CHEBI:17499"/>
        <dbReference type="ChEBI" id="CHEBI:29917"/>
        <dbReference type="ChEBI" id="CHEBI:57844"/>
        <dbReference type="ChEBI" id="CHEBI:57856"/>
        <dbReference type="ChEBI" id="CHEBI:59789"/>
        <dbReference type="ChEBI" id="CHEBI:64428"/>
        <dbReference type="ChEBI" id="CHEBI:74418"/>
        <dbReference type="ChEBI" id="CHEBI:74420"/>
        <dbReference type="EC" id="2.8.4.5"/>
    </reaction>
</comment>
<dbReference type="InterPro" id="IPR002792">
    <property type="entry name" value="TRAM_dom"/>
</dbReference>
<name>A0A0U5AWS4_9BACT</name>
<dbReference type="CDD" id="cd01335">
    <property type="entry name" value="Radical_SAM"/>
    <property type="match status" value="1"/>
</dbReference>
<evidence type="ECO:0000259" key="13">
    <source>
        <dbReference type="PROSITE" id="PS51449"/>
    </source>
</evidence>
<evidence type="ECO:0000256" key="11">
    <source>
        <dbReference type="ARBA" id="ARBA00051661"/>
    </source>
</evidence>
<dbReference type="PROSITE" id="PS51918">
    <property type="entry name" value="RADICAL_SAM"/>
    <property type="match status" value="1"/>
</dbReference>
<keyword evidence="9" id="KW-0411">Iron-sulfur</keyword>
<dbReference type="PROSITE" id="PS51449">
    <property type="entry name" value="MTTASE_N"/>
    <property type="match status" value="1"/>
</dbReference>
<evidence type="ECO:0000256" key="1">
    <source>
        <dbReference type="ARBA" id="ARBA00001966"/>
    </source>
</evidence>
<keyword evidence="4" id="KW-0004">4Fe-4S</keyword>
<dbReference type="EMBL" id="AP014945">
    <property type="protein sequence ID" value="BAU23848.1"/>
    <property type="molecule type" value="Genomic_DNA"/>
</dbReference>
<comment type="cofactor">
    <cofactor evidence="1">
        <name>[4Fe-4S] cluster</name>
        <dbReference type="ChEBI" id="CHEBI:49883"/>
    </cofactor>
</comment>
<dbReference type="AlphaFoldDB" id="A0A0U5AWS4"/>
<dbReference type="Gene3D" id="3.80.30.20">
    <property type="entry name" value="tm_1862 like domain"/>
    <property type="match status" value="1"/>
</dbReference>
<dbReference type="InterPro" id="IPR005839">
    <property type="entry name" value="Methylthiotransferase"/>
</dbReference>
<dbReference type="SUPFAM" id="SSF102114">
    <property type="entry name" value="Radical SAM enzymes"/>
    <property type="match status" value="1"/>
</dbReference>
<feature type="domain" description="TRAM" evidence="12">
    <location>
        <begin position="378"/>
        <end position="441"/>
    </location>
</feature>
<dbReference type="InterPro" id="IPR038135">
    <property type="entry name" value="Methylthiotransferase_N_sf"/>
</dbReference>
<evidence type="ECO:0000256" key="4">
    <source>
        <dbReference type="ARBA" id="ARBA00022485"/>
    </source>
</evidence>
<evidence type="ECO:0000256" key="7">
    <source>
        <dbReference type="ARBA" id="ARBA00022723"/>
    </source>
</evidence>
<dbReference type="InterPro" id="IPR013848">
    <property type="entry name" value="Methylthiotransferase_N"/>
</dbReference>
<dbReference type="STRING" id="1653476.THC_1483"/>
<dbReference type="SFLD" id="SFLDS00029">
    <property type="entry name" value="Radical_SAM"/>
    <property type="match status" value="1"/>
</dbReference>
<keyword evidence="8" id="KW-0408">Iron</keyword>
<sequence>MKFWIKTLGCKVNQVESAYIHERLRKTGFYPARSEEGAELFILNSCAVTERACLEAKKILKQWKKFQPKIVIFTGCSAQVLAEEFKEMAKNLEFPHFIILGQDKKYEPEKFLESTLRENLSLMIQVDPTFETCYPLILEEFYGHSRAFVKIQDGCSNFCSYCIVPYSRGPSRSIGEEHILKQIRIFLEQGYEEIVLTGIHLGMWGEDLNPKKKLPELLFKIEELLKSFQKPLNLRLSSLEVNEINEDFLIFARQSQFLCPHFHIPLQSGSNVILQKMNRKYSAEEYLEKVWALYSLFPYATFGADILIGFPGEGEREFFETYALIEKSPLNWLHIFPFSERPGTPAKNMSSKVSTEEKKKRLEILQKLSREKRLSFLKKNLGTVRKAILEEEKKGSIKALTDNYLQVLIPNRKVSEASRGKLIKVKILRVRDNLLEAEPLEDKEIMKT</sequence>
<evidence type="ECO:0000256" key="2">
    <source>
        <dbReference type="ARBA" id="ARBA00002399"/>
    </source>
</evidence>
<feature type="domain" description="Radical SAM core" evidence="14">
    <location>
        <begin position="141"/>
        <end position="375"/>
    </location>
</feature>
<dbReference type="Proteomes" id="UP000068196">
    <property type="component" value="Chromosome"/>
</dbReference>
<gene>
    <name evidence="15" type="ORF">THC_1483</name>
</gene>
<evidence type="ECO:0000256" key="5">
    <source>
        <dbReference type="ARBA" id="ARBA00022679"/>
    </source>
</evidence>
<dbReference type="GO" id="GO:0035598">
    <property type="term" value="F:tRNA (N(6)-L-threonylcarbamoyladenosine(37)-C(2))-methylthiotransferase activity"/>
    <property type="evidence" value="ECO:0007669"/>
    <property type="project" value="UniProtKB-EC"/>
</dbReference>
<dbReference type="OrthoDB" id="9805215at2"/>
<dbReference type="SFLD" id="SFLDG01082">
    <property type="entry name" value="B12-binding_domain_containing"/>
    <property type="match status" value="1"/>
</dbReference>
<dbReference type="Pfam" id="PF04055">
    <property type="entry name" value="Radical_SAM"/>
    <property type="match status" value="1"/>
</dbReference>
<evidence type="ECO:0000313" key="15">
    <source>
        <dbReference type="EMBL" id="BAU23848.1"/>
    </source>
</evidence>
<keyword evidence="5" id="KW-0808">Transferase</keyword>
<evidence type="ECO:0000313" key="16">
    <source>
        <dbReference type="Proteomes" id="UP000068196"/>
    </source>
</evidence>
<dbReference type="InterPro" id="IPR006638">
    <property type="entry name" value="Elp3/MiaA/NifB-like_rSAM"/>
</dbReference>
<dbReference type="NCBIfam" id="TIGR00089">
    <property type="entry name" value="MiaB/RimO family radical SAM methylthiotransferase"/>
    <property type="match status" value="1"/>
</dbReference>
<evidence type="ECO:0000256" key="9">
    <source>
        <dbReference type="ARBA" id="ARBA00023014"/>
    </source>
</evidence>
<evidence type="ECO:0000259" key="12">
    <source>
        <dbReference type="PROSITE" id="PS50926"/>
    </source>
</evidence>
<dbReference type="GO" id="GO:0051539">
    <property type="term" value="F:4 iron, 4 sulfur cluster binding"/>
    <property type="evidence" value="ECO:0007669"/>
    <property type="project" value="UniProtKB-KW"/>
</dbReference>
<dbReference type="PANTHER" id="PTHR11918:SF45">
    <property type="entry name" value="THREONYLCARBAMOYLADENOSINE TRNA METHYLTHIOTRANSFERASE"/>
    <property type="match status" value="1"/>
</dbReference>
<dbReference type="Gene3D" id="3.40.50.12160">
    <property type="entry name" value="Methylthiotransferase, N-terminal domain"/>
    <property type="match status" value="1"/>
</dbReference>
<dbReference type="RefSeq" id="WP_068515505.1">
    <property type="nucleotide sequence ID" value="NZ_AP014945.1"/>
</dbReference>
<reference evidence="16" key="2">
    <citation type="journal article" date="2016" name="Int. J. Syst. Evol. Microbiol.">
        <title>Caldimicrobium thiodismutans sp. nov., a sulfur-disproportionating bacterium isolated from a hot spring.</title>
        <authorList>
            <person name="Kojima H."/>
            <person name="Umezawa K."/>
            <person name="Fukui M."/>
        </authorList>
    </citation>
    <scope>NUCLEOTIDE SEQUENCE [LARGE SCALE GENOMIC DNA]</scope>
    <source>
        <strain evidence="16">TF1</strain>
    </source>
</reference>
<evidence type="ECO:0000256" key="8">
    <source>
        <dbReference type="ARBA" id="ARBA00023004"/>
    </source>
</evidence>
<dbReference type="SMART" id="SM00729">
    <property type="entry name" value="Elp3"/>
    <property type="match status" value="1"/>
</dbReference>
<dbReference type="PANTHER" id="PTHR11918">
    <property type="entry name" value="RADICAL SAM PROTEINS"/>
    <property type="match status" value="1"/>
</dbReference>
<dbReference type="Pfam" id="PF00919">
    <property type="entry name" value="UPF0004"/>
    <property type="match status" value="1"/>
</dbReference>
<keyword evidence="16" id="KW-1185">Reference proteome</keyword>
<keyword evidence="6" id="KW-0949">S-adenosyl-L-methionine</keyword>
<protein>
    <recommendedName>
        <fullName evidence="3">tRNA (N(6)-L-threonylcarbamoyladenosine(37)-C(2))-methylthiotransferase</fullName>
        <ecNumber evidence="3">2.8.4.5</ecNumber>
    </recommendedName>
    <alternativeName>
        <fullName evidence="10">tRNA-t(6)A37 methylthiotransferase</fullName>
    </alternativeName>
</protein>
<dbReference type="EC" id="2.8.4.5" evidence="3"/>
<dbReference type="NCBIfam" id="TIGR01579">
    <property type="entry name" value="MiaB-like-C"/>
    <property type="match status" value="1"/>
</dbReference>
<feature type="domain" description="MTTase N-terminal" evidence="13">
    <location>
        <begin position="1"/>
        <end position="117"/>
    </location>
</feature>
<dbReference type="PROSITE" id="PS50926">
    <property type="entry name" value="TRAM"/>
    <property type="match status" value="1"/>
</dbReference>
<dbReference type="PATRIC" id="fig|1653476.3.peg.1539"/>
<reference evidence="15 16" key="1">
    <citation type="journal article" date="2016" name="Int. J. Syst. Evol. Microbiol.">
        <title>Caldimicrobium thiodismutans sp. nov., a sulfur-disproportionating bacterium isolated from a hot spring, and emended description of the genus Caldimicrobium.</title>
        <authorList>
            <person name="Kojima H."/>
            <person name="Umezawa K."/>
            <person name="Fukui M."/>
        </authorList>
    </citation>
    <scope>NUCLEOTIDE SEQUENCE [LARGE SCALE GENOMIC DNA]</scope>
    <source>
        <strain evidence="15 16">TF1</strain>
    </source>
</reference>
<dbReference type="PROSITE" id="PS01278">
    <property type="entry name" value="MTTASE_RADICAL"/>
    <property type="match status" value="1"/>
</dbReference>
<evidence type="ECO:0000259" key="14">
    <source>
        <dbReference type="PROSITE" id="PS51918"/>
    </source>
</evidence>
<dbReference type="InterPro" id="IPR020612">
    <property type="entry name" value="Methylthiotransferase_CS"/>
</dbReference>
<proteinExistence type="predicted"/>
<accession>A0A0U5AWS4</accession>
<dbReference type="KEGG" id="cthi:THC_1483"/>
<dbReference type="InterPro" id="IPR023404">
    <property type="entry name" value="rSAM_horseshoe"/>
</dbReference>
<keyword evidence="7" id="KW-0479">Metal-binding</keyword>
<evidence type="ECO:0000256" key="3">
    <source>
        <dbReference type="ARBA" id="ARBA00013273"/>
    </source>
</evidence>
<dbReference type="InterPro" id="IPR007197">
    <property type="entry name" value="rSAM"/>
</dbReference>